<dbReference type="GO" id="GO:0032049">
    <property type="term" value="P:cardiolipin biosynthetic process"/>
    <property type="evidence" value="ECO:0007669"/>
    <property type="project" value="UniProtKB-UniRule"/>
</dbReference>
<sequence>MNKKIILNIIIFSFLVMLAGIILYFHIPDMTINLKDINLATSIVSAFFSLTIIFIAITIFLEKHDSNKTVAWLLILAVFPVVGFILYLFSGRNITRRHFFNKRNSYDLEVPDEILEYQLKHLQEGSLFNQIELDKYKNLLTLLLNNGRSPFTTNNATKVLNNGDEAFPEIFRCIEQATHHIHVESFVIKDDELGRQFRDALIKKAKQGVKVRVLYDGAGSWKLGRKYIKPLEDAGAEAVCFAPIFIPYPGYRVDYRNHRKIIIIDGNVGFVGGLNISDDYVHKGRLGFWRDTHLKIEGEAVMFLQRVFVKDWLFATGENIQNLCYFNTYKYYGYELIQIADSGPDSHWESISQVYFVAMAAATEKIYFYTPYLVPNESILTALKTAALGGVDVKLIVPGTPDKFIVYWATKSYFEELLEAGVKIYQYQKGFVHSKVLIVDGVVASVGSANMDIRSFQLDFELNAIIYKSLRIEELENDFIEDIKDSKEVSLSDYKNRNLSDKFKESVGRLLSPLL</sequence>
<dbReference type="PANTHER" id="PTHR21248:SF20">
    <property type="entry name" value="CARDIOLIPIN SYNTHASE YWIE-RELATED"/>
    <property type="match status" value="1"/>
</dbReference>
<comment type="subcellular location">
    <subcellularLocation>
        <location evidence="1 12">Cell membrane</location>
        <topology evidence="1 12">Multi-pass membrane protein</topology>
    </subcellularLocation>
</comment>
<dbReference type="HAMAP" id="MF_01916">
    <property type="entry name" value="Cardiolipin_synth_Cls"/>
    <property type="match status" value="1"/>
</dbReference>
<evidence type="ECO:0000256" key="4">
    <source>
        <dbReference type="ARBA" id="ARBA00022679"/>
    </source>
</evidence>
<keyword evidence="4 12" id="KW-0808">Transferase</keyword>
<dbReference type="RefSeq" id="WP_243140208.1">
    <property type="nucleotide sequence ID" value="NZ_CP046457.1"/>
</dbReference>
<proteinExistence type="inferred from homology"/>
<keyword evidence="16" id="KW-1185">Reference proteome</keyword>
<evidence type="ECO:0000256" key="5">
    <source>
        <dbReference type="ARBA" id="ARBA00022692"/>
    </source>
</evidence>
<evidence type="ECO:0000256" key="10">
    <source>
        <dbReference type="ARBA" id="ARBA00023209"/>
    </source>
</evidence>
<keyword evidence="6" id="KW-0677">Repeat</keyword>
<dbReference type="Pfam" id="PF13091">
    <property type="entry name" value="PLDc_2"/>
    <property type="match status" value="2"/>
</dbReference>
<evidence type="ECO:0000256" key="6">
    <source>
        <dbReference type="ARBA" id="ARBA00022737"/>
    </source>
</evidence>
<keyword evidence="10 12" id="KW-0594">Phospholipid biosynthesis</keyword>
<evidence type="ECO:0000256" key="1">
    <source>
        <dbReference type="ARBA" id="ARBA00004651"/>
    </source>
</evidence>
<feature type="active site" evidence="12">
    <location>
        <position position="265"/>
    </location>
</feature>
<dbReference type="CDD" id="cd09110">
    <property type="entry name" value="PLDc_CLS_1"/>
    <property type="match status" value="1"/>
</dbReference>
<dbReference type="PROSITE" id="PS50035">
    <property type="entry name" value="PLD"/>
    <property type="match status" value="2"/>
</dbReference>
<dbReference type="InterPro" id="IPR022924">
    <property type="entry name" value="Cardiolipin_synthase"/>
</dbReference>
<feature type="transmembrane region" description="Helical" evidence="12">
    <location>
        <begin position="5"/>
        <end position="27"/>
    </location>
</feature>
<feature type="active site" evidence="12">
    <location>
        <position position="435"/>
    </location>
</feature>
<dbReference type="NCBIfam" id="TIGR04265">
    <property type="entry name" value="bac_cardiolipin"/>
    <property type="match status" value="1"/>
</dbReference>
<reference evidence="16" key="1">
    <citation type="journal article" date="2019" name="Microbiology">
        <title>Complete Genome Sequence of an Uncultured Bacterium of the Candidate Phylum Bipolaricaulota.</title>
        <authorList>
            <person name="Kadnikov V.V."/>
            <person name="Mardanov A.V."/>
            <person name="Beletsky A.V."/>
            <person name="Frank Y.A."/>
            <person name="Karnachuk O.V."/>
            <person name="Ravin N.V."/>
        </authorList>
    </citation>
    <scope>NUCLEOTIDE SEQUENCE [LARGE SCALE GENOMIC DNA]</scope>
</reference>
<comment type="function">
    <text evidence="12">Catalyzes the reversible phosphatidyl group transfer from one phosphatidylglycerol molecule to another to form cardiolipin (CL) (diphosphatidylglycerol) and glycerol.</text>
</comment>
<dbReference type="InterPro" id="IPR025202">
    <property type="entry name" value="PLD-like_dom"/>
</dbReference>
<feature type="active site" evidence="12">
    <location>
        <position position="260"/>
    </location>
</feature>
<feature type="domain" description="PLD phosphodiesterase" evidence="14">
    <location>
        <begin position="253"/>
        <end position="280"/>
    </location>
</feature>
<keyword evidence="7 12" id="KW-1133">Transmembrane helix</keyword>
<dbReference type="SUPFAM" id="SSF56024">
    <property type="entry name" value="Phospholipase D/nuclease"/>
    <property type="match status" value="2"/>
</dbReference>
<protein>
    <recommendedName>
        <fullName evidence="12 13">Cardiolipin synthase</fullName>
        <shortName evidence="12">CL synthase</shortName>
        <ecNumber evidence="12 13">2.7.8.-</ecNumber>
    </recommendedName>
</protein>
<gene>
    <name evidence="15" type="ORF">SYNTR_0243</name>
</gene>
<dbReference type="InterPro" id="IPR001736">
    <property type="entry name" value="PLipase_D/transphosphatidylase"/>
</dbReference>
<dbReference type="FunFam" id="3.30.870.10:FF:000014">
    <property type="entry name" value="Cardiolipin synthase"/>
    <property type="match status" value="1"/>
</dbReference>
<accession>A0A6I6D6B7</accession>
<feature type="domain" description="PLD phosphodiesterase" evidence="14">
    <location>
        <begin position="428"/>
        <end position="455"/>
    </location>
</feature>
<evidence type="ECO:0000256" key="9">
    <source>
        <dbReference type="ARBA" id="ARBA00023136"/>
    </source>
</evidence>
<feature type="transmembrane region" description="Helical" evidence="12">
    <location>
        <begin position="70"/>
        <end position="89"/>
    </location>
</feature>
<dbReference type="GO" id="GO:0005886">
    <property type="term" value="C:plasma membrane"/>
    <property type="evidence" value="ECO:0007669"/>
    <property type="project" value="UniProtKB-SubCell"/>
</dbReference>
<keyword evidence="8 12" id="KW-0443">Lipid metabolism</keyword>
<comment type="similarity">
    <text evidence="12">Belongs to the phospholipase D family. Cardiolipin synthase subfamily.</text>
</comment>
<feature type="active site" evidence="12">
    <location>
        <position position="440"/>
    </location>
</feature>
<keyword evidence="3 12" id="KW-0444">Lipid biosynthesis</keyword>
<dbReference type="KEGG" id="salq:SYNTR_0243"/>
<organism evidence="15 16">
    <name type="scientific">Candidatus Syntrophocurvum alkaliphilum</name>
    <dbReference type="NCBI Taxonomy" id="2293317"/>
    <lineage>
        <taxon>Bacteria</taxon>
        <taxon>Bacillati</taxon>
        <taxon>Bacillota</taxon>
        <taxon>Clostridia</taxon>
        <taxon>Eubacteriales</taxon>
        <taxon>Syntrophomonadaceae</taxon>
        <taxon>Candidatus Syntrophocurvum</taxon>
    </lineage>
</organism>
<evidence type="ECO:0000313" key="15">
    <source>
        <dbReference type="EMBL" id="QGT98836.1"/>
    </source>
</evidence>
<evidence type="ECO:0000256" key="2">
    <source>
        <dbReference type="ARBA" id="ARBA00022475"/>
    </source>
</evidence>
<feature type="active site" evidence="12">
    <location>
        <position position="433"/>
    </location>
</feature>
<keyword evidence="11 12" id="KW-1208">Phospholipid metabolism</keyword>
<dbReference type="EMBL" id="CP046457">
    <property type="protein sequence ID" value="QGT98836.1"/>
    <property type="molecule type" value="Genomic_DNA"/>
</dbReference>
<dbReference type="PANTHER" id="PTHR21248">
    <property type="entry name" value="CARDIOLIPIN SYNTHASE"/>
    <property type="match status" value="1"/>
</dbReference>
<evidence type="ECO:0000259" key="14">
    <source>
        <dbReference type="PROSITE" id="PS50035"/>
    </source>
</evidence>
<dbReference type="InterPro" id="IPR027379">
    <property type="entry name" value="CLS_N"/>
</dbReference>
<dbReference type="EC" id="2.7.8.-" evidence="12 13"/>
<dbReference type="AlphaFoldDB" id="A0A6I6D6B7"/>
<evidence type="ECO:0000256" key="3">
    <source>
        <dbReference type="ARBA" id="ARBA00022516"/>
    </source>
</evidence>
<keyword evidence="9 12" id="KW-0472">Membrane</keyword>
<dbReference type="GO" id="GO:0008808">
    <property type="term" value="F:cardiolipin synthase activity"/>
    <property type="evidence" value="ECO:0007669"/>
    <property type="project" value="UniProtKB-UniRule"/>
</dbReference>
<dbReference type="Proteomes" id="UP000426444">
    <property type="component" value="Chromosome"/>
</dbReference>
<dbReference type="Pfam" id="PF13396">
    <property type="entry name" value="PLDc_N"/>
    <property type="match status" value="1"/>
</dbReference>
<evidence type="ECO:0000256" key="12">
    <source>
        <dbReference type="HAMAP-Rule" id="MF_01916"/>
    </source>
</evidence>
<evidence type="ECO:0000256" key="7">
    <source>
        <dbReference type="ARBA" id="ARBA00022989"/>
    </source>
</evidence>
<dbReference type="InterPro" id="IPR030874">
    <property type="entry name" value="Cardiolipin_synth_Firmi"/>
</dbReference>
<evidence type="ECO:0000256" key="8">
    <source>
        <dbReference type="ARBA" id="ARBA00023098"/>
    </source>
</evidence>
<evidence type="ECO:0000256" key="11">
    <source>
        <dbReference type="ARBA" id="ARBA00023264"/>
    </source>
</evidence>
<feature type="active site" evidence="12">
    <location>
        <position position="258"/>
    </location>
</feature>
<name>A0A6I6D6B7_9FIRM</name>
<dbReference type="SMART" id="SM00155">
    <property type="entry name" value="PLDc"/>
    <property type="match status" value="2"/>
</dbReference>
<evidence type="ECO:0000313" key="16">
    <source>
        <dbReference type="Proteomes" id="UP000426444"/>
    </source>
</evidence>
<keyword evidence="5 12" id="KW-0812">Transmembrane</keyword>
<feature type="transmembrane region" description="Helical" evidence="12">
    <location>
        <begin position="39"/>
        <end position="61"/>
    </location>
</feature>
<keyword evidence="2 12" id="KW-1003">Cell membrane</keyword>
<dbReference type="CDD" id="cd09112">
    <property type="entry name" value="PLDc_CLS_2"/>
    <property type="match status" value="1"/>
</dbReference>
<comment type="catalytic activity">
    <reaction evidence="12">
        <text>2 a 1,2-diacyl-sn-glycero-3-phospho-(1'-sn-glycerol) = a cardiolipin + glycerol</text>
        <dbReference type="Rhea" id="RHEA:31451"/>
        <dbReference type="ChEBI" id="CHEBI:17754"/>
        <dbReference type="ChEBI" id="CHEBI:62237"/>
        <dbReference type="ChEBI" id="CHEBI:64716"/>
    </reaction>
</comment>
<evidence type="ECO:0000256" key="13">
    <source>
        <dbReference type="NCBIfam" id="TIGR04265"/>
    </source>
</evidence>
<dbReference type="Gene3D" id="3.30.870.10">
    <property type="entry name" value="Endonuclease Chain A"/>
    <property type="match status" value="2"/>
</dbReference>